<name>A0A392SL51_9FABA</name>
<reference evidence="1 2" key="1">
    <citation type="journal article" date="2018" name="Front. Plant Sci.">
        <title>Red Clover (Trifolium pratense) and Zigzag Clover (T. medium) - A Picture of Genomic Similarities and Differences.</title>
        <authorList>
            <person name="Dluhosova J."/>
            <person name="Istvanek J."/>
            <person name="Nedelnik J."/>
            <person name="Repkova J."/>
        </authorList>
    </citation>
    <scope>NUCLEOTIDE SEQUENCE [LARGE SCALE GENOMIC DNA]</scope>
    <source>
        <strain evidence="2">cv. 10/8</strain>
        <tissue evidence="1">Leaf</tissue>
    </source>
</reference>
<feature type="non-terminal residue" evidence="1">
    <location>
        <position position="90"/>
    </location>
</feature>
<dbReference type="Proteomes" id="UP000265520">
    <property type="component" value="Unassembled WGS sequence"/>
</dbReference>
<dbReference type="AlphaFoldDB" id="A0A392SL51"/>
<evidence type="ECO:0000313" key="1">
    <source>
        <dbReference type="EMBL" id="MCI48586.1"/>
    </source>
</evidence>
<sequence>MKYPHEEVEDVSLTQCWDSLVQKQFMKDNDHLKNELATIEGKELVKEEIVGRTPSKPIEPHWVDKYEVLEIPPDVTKVNIPSVVKPPTLE</sequence>
<dbReference type="EMBL" id="LXQA010388538">
    <property type="protein sequence ID" value="MCI48586.1"/>
    <property type="molecule type" value="Genomic_DNA"/>
</dbReference>
<proteinExistence type="predicted"/>
<keyword evidence="2" id="KW-1185">Reference proteome</keyword>
<accession>A0A392SL51</accession>
<protein>
    <submittedName>
        <fullName evidence="1">Uncharacterized protein</fullName>
    </submittedName>
</protein>
<evidence type="ECO:0000313" key="2">
    <source>
        <dbReference type="Proteomes" id="UP000265520"/>
    </source>
</evidence>
<organism evidence="1 2">
    <name type="scientific">Trifolium medium</name>
    <dbReference type="NCBI Taxonomy" id="97028"/>
    <lineage>
        <taxon>Eukaryota</taxon>
        <taxon>Viridiplantae</taxon>
        <taxon>Streptophyta</taxon>
        <taxon>Embryophyta</taxon>
        <taxon>Tracheophyta</taxon>
        <taxon>Spermatophyta</taxon>
        <taxon>Magnoliopsida</taxon>
        <taxon>eudicotyledons</taxon>
        <taxon>Gunneridae</taxon>
        <taxon>Pentapetalae</taxon>
        <taxon>rosids</taxon>
        <taxon>fabids</taxon>
        <taxon>Fabales</taxon>
        <taxon>Fabaceae</taxon>
        <taxon>Papilionoideae</taxon>
        <taxon>50 kb inversion clade</taxon>
        <taxon>NPAAA clade</taxon>
        <taxon>Hologalegina</taxon>
        <taxon>IRL clade</taxon>
        <taxon>Trifolieae</taxon>
        <taxon>Trifolium</taxon>
    </lineage>
</organism>
<comment type="caution">
    <text evidence="1">The sequence shown here is derived from an EMBL/GenBank/DDBJ whole genome shotgun (WGS) entry which is preliminary data.</text>
</comment>